<dbReference type="PANTHER" id="PTHR23155:SF1005">
    <property type="entry name" value="OS07G0197300 PROTEIN"/>
    <property type="match status" value="1"/>
</dbReference>
<keyword evidence="2" id="KW-0611">Plant defense</keyword>
<feature type="region of interest" description="Disordered" evidence="3">
    <location>
        <begin position="324"/>
        <end position="350"/>
    </location>
</feature>
<accession>A0A4U6VQD0</accession>
<dbReference type="InterPro" id="IPR032675">
    <property type="entry name" value="LRR_dom_sf"/>
</dbReference>
<feature type="domain" description="Disease resistance R13L4/SHOC-2-like LRR" evidence="6">
    <location>
        <begin position="363"/>
        <end position="716"/>
    </location>
</feature>
<protein>
    <submittedName>
        <fullName evidence="7">Uncharacterized protein</fullName>
    </submittedName>
</protein>
<dbReference type="FunFam" id="1.10.10.10:FF:000322">
    <property type="entry name" value="Probable disease resistance protein At1g63360"/>
    <property type="match status" value="1"/>
</dbReference>
<dbReference type="OMA" id="KWETICK"/>
<dbReference type="GO" id="GO:0043531">
    <property type="term" value="F:ADP binding"/>
    <property type="evidence" value="ECO:0007669"/>
    <property type="project" value="InterPro"/>
</dbReference>
<dbReference type="PANTHER" id="PTHR23155">
    <property type="entry name" value="DISEASE RESISTANCE PROTEIN RP"/>
    <property type="match status" value="1"/>
</dbReference>
<dbReference type="Gene3D" id="1.10.10.10">
    <property type="entry name" value="Winged helix-like DNA-binding domain superfamily/Winged helix DNA-binding domain"/>
    <property type="match status" value="1"/>
</dbReference>
<dbReference type="SUPFAM" id="SSF52540">
    <property type="entry name" value="P-loop containing nucleoside triphosphate hydrolases"/>
    <property type="match status" value="1"/>
</dbReference>
<keyword evidence="1" id="KW-0677">Repeat</keyword>
<proteinExistence type="predicted"/>
<sequence length="736" mass="83091">MVPVSQAFEATRDLEKLLNSILQQVVKPQTDRVKEVLEEATVKIDDLGLYLSDKRYLIVIDDVWTIHAWEAIQLKLLEVPNNCGGRIIVTTRIETVADACSSASVTGHYIYHMKALEFEDAKKLFLVKTFGKMDADYPKELKVVMGKILKKCGGMPLAIVSVANILAGYRSTGSKEKWETVCKLIGSSQMESNPTLEGMRHIVALSYNHLPHELKECMMYLSIFPEDYEIDTKRLLSRWIAEGLIPEKRGWTLMEVAESCLNELLRRNMVVPRIGHDGKVESCQVHDVLLEVMVSKSLESNFVSLLGGQYTGMSYDRIRRLSIQGDDRKPGGKQGPTDSEPKKKKMMGRRNSRHALYGMDVVHVRSLSMFQVGAGNSNKLLDHLDKFTLLRVLDLEDCEGLTDDHMKYICRLYLLKFLSLKGTGISQVPPQVEKIEHLQTFDVQGTQLKVLPKSVTNLEKLERLLFSSKHGWEVMWRLPQGLSKMKGLRELHNAILENDIEVAKEIGKLEQLQYLTLYIDSYNIDNTEVLECFAKSLSDMHSLRSLNMGDLGWTSILKFLHELPTPPRLLRYLRMTGEIGGRLPHWIGSLTCLIEISICWALLSGDEPFGVLCKLPNLKSITLDGKYYTGETLIASTGHNFPALVALDMAPTPSIAPFPRVFKIEAGAMPKLETLKFGFDIYEKSIVGIEHLTNLREVEVTTSKSNSSASRALEQLKAERASRPESKEFQIAVKYD</sequence>
<organism evidence="7 8">
    <name type="scientific">Setaria viridis</name>
    <name type="common">Green bristlegrass</name>
    <name type="synonym">Setaria italica subsp. viridis</name>
    <dbReference type="NCBI Taxonomy" id="4556"/>
    <lineage>
        <taxon>Eukaryota</taxon>
        <taxon>Viridiplantae</taxon>
        <taxon>Streptophyta</taxon>
        <taxon>Embryophyta</taxon>
        <taxon>Tracheophyta</taxon>
        <taxon>Spermatophyta</taxon>
        <taxon>Magnoliopsida</taxon>
        <taxon>Liliopsida</taxon>
        <taxon>Poales</taxon>
        <taxon>Poaceae</taxon>
        <taxon>PACMAD clade</taxon>
        <taxon>Panicoideae</taxon>
        <taxon>Panicodae</taxon>
        <taxon>Paniceae</taxon>
        <taxon>Cenchrinae</taxon>
        <taxon>Setaria</taxon>
    </lineage>
</organism>
<evidence type="ECO:0000259" key="4">
    <source>
        <dbReference type="Pfam" id="PF00931"/>
    </source>
</evidence>
<name>A0A4U6VQD0_SETVI</name>
<dbReference type="Proteomes" id="UP000298652">
    <property type="component" value="Chromosome 2"/>
</dbReference>
<feature type="compositionally biased region" description="Basic and acidic residues" evidence="3">
    <location>
        <begin position="714"/>
        <end position="728"/>
    </location>
</feature>
<dbReference type="Gene3D" id="3.80.10.10">
    <property type="entry name" value="Ribonuclease Inhibitor"/>
    <property type="match status" value="1"/>
</dbReference>
<dbReference type="InterPro" id="IPR055414">
    <property type="entry name" value="LRR_R13L4/SHOC2-like"/>
</dbReference>
<dbReference type="Gramene" id="TKW30693">
    <property type="protein sequence ID" value="TKW30693"/>
    <property type="gene ID" value="SEVIR_2G055000v2"/>
</dbReference>
<evidence type="ECO:0000259" key="6">
    <source>
        <dbReference type="Pfam" id="PF23598"/>
    </source>
</evidence>
<dbReference type="Gene3D" id="1.10.8.430">
    <property type="entry name" value="Helical domain of apoptotic protease-activating factors"/>
    <property type="match status" value="1"/>
</dbReference>
<dbReference type="PRINTS" id="PR00364">
    <property type="entry name" value="DISEASERSIST"/>
</dbReference>
<dbReference type="Pfam" id="PF23598">
    <property type="entry name" value="LRR_14"/>
    <property type="match status" value="1"/>
</dbReference>
<evidence type="ECO:0000313" key="7">
    <source>
        <dbReference type="EMBL" id="TKW30693.1"/>
    </source>
</evidence>
<dbReference type="InterPro" id="IPR044974">
    <property type="entry name" value="Disease_R_plants"/>
</dbReference>
<keyword evidence="8" id="KW-1185">Reference proteome</keyword>
<dbReference type="EMBL" id="CM016553">
    <property type="protein sequence ID" value="TKW30693.1"/>
    <property type="molecule type" value="Genomic_DNA"/>
</dbReference>
<dbReference type="Pfam" id="PF00931">
    <property type="entry name" value="NB-ARC"/>
    <property type="match status" value="1"/>
</dbReference>
<dbReference type="InterPro" id="IPR036388">
    <property type="entry name" value="WH-like_DNA-bd_sf"/>
</dbReference>
<dbReference type="Pfam" id="PF23559">
    <property type="entry name" value="WHD_DRP"/>
    <property type="match status" value="1"/>
</dbReference>
<evidence type="ECO:0000256" key="3">
    <source>
        <dbReference type="SAM" id="MobiDB-lite"/>
    </source>
</evidence>
<dbReference type="InterPro" id="IPR058922">
    <property type="entry name" value="WHD_DRP"/>
</dbReference>
<feature type="domain" description="NB-ARC" evidence="4">
    <location>
        <begin position="4"/>
        <end position="131"/>
    </location>
</feature>
<dbReference type="GO" id="GO:0002758">
    <property type="term" value="P:innate immune response-activating signaling pathway"/>
    <property type="evidence" value="ECO:0007669"/>
    <property type="project" value="UniProtKB-ARBA"/>
</dbReference>
<dbReference type="InterPro" id="IPR027417">
    <property type="entry name" value="P-loop_NTPase"/>
</dbReference>
<reference evidence="7" key="1">
    <citation type="submission" date="2019-03" db="EMBL/GenBank/DDBJ databases">
        <title>WGS assembly of Setaria viridis.</title>
        <authorList>
            <person name="Huang P."/>
            <person name="Jenkins J."/>
            <person name="Grimwood J."/>
            <person name="Barry K."/>
            <person name="Healey A."/>
            <person name="Mamidi S."/>
            <person name="Sreedasyam A."/>
            <person name="Shu S."/>
            <person name="Feldman M."/>
            <person name="Wu J."/>
            <person name="Yu Y."/>
            <person name="Chen C."/>
            <person name="Johnson J."/>
            <person name="Rokhsar D."/>
            <person name="Baxter I."/>
            <person name="Schmutz J."/>
            <person name="Brutnell T."/>
            <person name="Kellogg E."/>
        </authorList>
    </citation>
    <scope>NUCLEOTIDE SEQUENCE [LARGE SCALE GENOMIC DNA]</scope>
</reference>
<gene>
    <name evidence="7" type="ORF">SEVIR_2G055000v2</name>
</gene>
<evidence type="ECO:0000256" key="1">
    <source>
        <dbReference type="ARBA" id="ARBA00022737"/>
    </source>
</evidence>
<dbReference type="InterPro" id="IPR002182">
    <property type="entry name" value="NB-ARC"/>
</dbReference>
<dbReference type="SUPFAM" id="SSF52047">
    <property type="entry name" value="RNI-like"/>
    <property type="match status" value="1"/>
</dbReference>
<dbReference type="GO" id="GO:0042742">
    <property type="term" value="P:defense response to bacterium"/>
    <property type="evidence" value="ECO:0007669"/>
    <property type="project" value="UniProtKB-ARBA"/>
</dbReference>
<feature type="region of interest" description="Disordered" evidence="3">
    <location>
        <begin position="703"/>
        <end position="736"/>
    </location>
</feature>
<evidence type="ECO:0000256" key="2">
    <source>
        <dbReference type="ARBA" id="ARBA00022821"/>
    </source>
</evidence>
<evidence type="ECO:0000313" key="8">
    <source>
        <dbReference type="Proteomes" id="UP000298652"/>
    </source>
</evidence>
<feature type="domain" description="Disease resistance protein winged helix" evidence="5">
    <location>
        <begin position="223"/>
        <end position="291"/>
    </location>
</feature>
<dbReference type="AlphaFoldDB" id="A0A4U6VQD0"/>
<dbReference type="InterPro" id="IPR042197">
    <property type="entry name" value="Apaf_helical"/>
</dbReference>
<dbReference type="GO" id="GO:0009626">
    <property type="term" value="P:plant-type hypersensitive response"/>
    <property type="evidence" value="ECO:0007669"/>
    <property type="project" value="UniProtKB-ARBA"/>
</dbReference>
<evidence type="ECO:0000259" key="5">
    <source>
        <dbReference type="Pfam" id="PF23559"/>
    </source>
</evidence>
<dbReference type="Gene3D" id="3.40.50.300">
    <property type="entry name" value="P-loop containing nucleotide triphosphate hydrolases"/>
    <property type="match status" value="1"/>
</dbReference>